<protein>
    <submittedName>
        <fullName evidence="2">GIY-YIG nuclease family protein</fullName>
    </submittedName>
</protein>
<reference evidence="2 3" key="1">
    <citation type="submission" date="2019-05" db="EMBL/GenBank/DDBJ databases">
        <title>Genomes sequences of two Nocardia cyriacigeorgica environmental isolates, type strains Nocardia asteroides ATCC 19247 and Nocardia cyriacigeorgica DSM 44484.</title>
        <authorList>
            <person name="Vautrin F."/>
            <person name="Bergeron E."/>
            <person name="Dubost A."/>
            <person name="Abrouk D."/>
            <person name="Rodriguez Nava V."/>
            <person name="Pujic P."/>
        </authorList>
    </citation>
    <scope>NUCLEOTIDE SEQUENCE [LARGE SCALE GENOMIC DNA]</scope>
    <source>
        <strain evidence="2 3">EML 1456</strain>
    </source>
</reference>
<dbReference type="AlphaFoldDB" id="A0A5R8P566"/>
<gene>
    <name evidence="2" type="ORF">FEK35_30905</name>
</gene>
<name>A0A5R8P566_9NOCA</name>
<sequence>MTPRLLRLRPWLIRALIPTDHIGTYLLYNGDGDLTYVGRSDTDIRRRLIRHSIDRQAEYFTYDIHHSVTSAFDVECALFHLHAGVLSNRLHPDKPDFHQAICIFCSIPQRRSKHS</sequence>
<dbReference type="RefSeq" id="WP_138459232.1">
    <property type="nucleotide sequence ID" value="NZ_VBUU01000067.1"/>
</dbReference>
<dbReference type="InterPro" id="IPR000305">
    <property type="entry name" value="GIY-YIG_endonuc"/>
</dbReference>
<dbReference type="Pfam" id="PF01541">
    <property type="entry name" value="GIY-YIG"/>
    <property type="match status" value="1"/>
</dbReference>
<feature type="domain" description="GIY-YIG" evidence="1">
    <location>
        <begin position="22"/>
        <end position="61"/>
    </location>
</feature>
<evidence type="ECO:0000313" key="2">
    <source>
        <dbReference type="EMBL" id="TLF92267.1"/>
    </source>
</evidence>
<evidence type="ECO:0000313" key="3">
    <source>
        <dbReference type="Proteomes" id="UP000308349"/>
    </source>
</evidence>
<evidence type="ECO:0000259" key="1">
    <source>
        <dbReference type="Pfam" id="PF01541"/>
    </source>
</evidence>
<dbReference type="EMBL" id="VBUU01000067">
    <property type="protein sequence ID" value="TLF92267.1"/>
    <property type="molecule type" value="Genomic_DNA"/>
</dbReference>
<organism evidence="2 3">
    <name type="scientific">Nocardia cyriacigeorgica</name>
    <dbReference type="NCBI Taxonomy" id="135487"/>
    <lineage>
        <taxon>Bacteria</taxon>
        <taxon>Bacillati</taxon>
        <taxon>Actinomycetota</taxon>
        <taxon>Actinomycetes</taxon>
        <taxon>Mycobacteriales</taxon>
        <taxon>Nocardiaceae</taxon>
        <taxon>Nocardia</taxon>
    </lineage>
</organism>
<dbReference type="OrthoDB" id="489258at2"/>
<dbReference type="Proteomes" id="UP000308349">
    <property type="component" value="Unassembled WGS sequence"/>
</dbReference>
<accession>A0A5R8P566</accession>
<proteinExistence type="predicted"/>
<comment type="caution">
    <text evidence="2">The sequence shown here is derived from an EMBL/GenBank/DDBJ whole genome shotgun (WGS) entry which is preliminary data.</text>
</comment>